<sequence>SSVSQMVPCYGISRDKEELDKLKERVEELKKKVSSNPDSLKKTGENIDSNLEEIKKYLEMSEEVIKREAQEKPKIQTSYDNLKNAITELETEIANLEVQYKALEEKTKNIKIKYAAAGALGVIVAGITLWADKPQKEEFRHYLEQMKGEKIVLSQVENYLESLSPDNYAELIVQAKLLLITQLEQKEREGQQNYQDQKNYGELTDNLANSQVIHSFFTDLLRNYAVKFAKSKKIDISHYPLNFGGFYQGEQQDQRPLKAHYRKLAHYIQFVKHGESSCESDLGTDKYIAELAKEHEKFTGEIYQLIKQD</sequence>
<evidence type="ECO:0000313" key="1">
    <source>
        <dbReference type="EMBL" id="CAG8527719.1"/>
    </source>
</evidence>
<feature type="non-terminal residue" evidence="1">
    <location>
        <position position="1"/>
    </location>
</feature>
<keyword evidence="2" id="KW-1185">Reference proteome</keyword>
<organism evidence="1 2">
    <name type="scientific">Scutellospora calospora</name>
    <dbReference type="NCBI Taxonomy" id="85575"/>
    <lineage>
        <taxon>Eukaryota</taxon>
        <taxon>Fungi</taxon>
        <taxon>Fungi incertae sedis</taxon>
        <taxon>Mucoromycota</taxon>
        <taxon>Glomeromycotina</taxon>
        <taxon>Glomeromycetes</taxon>
        <taxon>Diversisporales</taxon>
        <taxon>Gigasporaceae</taxon>
        <taxon>Scutellospora</taxon>
    </lineage>
</organism>
<comment type="caution">
    <text evidence="1">The sequence shown here is derived from an EMBL/GenBank/DDBJ whole genome shotgun (WGS) entry which is preliminary data.</text>
</comment>
<evidence type="ECO:0000313" key="2">
    <source>
        <dbReference type="Proteomes" id="UP000789860"/>
    </source>
</evidence>
<dbReference type="EMBL" id="CAJVPM010005770">
    <property type="protein sequence ID" value="CAG8527719.1"/>
    <property type="molecule type" value="Genomic_DNA"/>
</dbReference>
<dbReference type="Proteomes" id="UP000789860">
    <property type="component" value="Unassembled WGS sequence"/>
</dbReference>
<gene>
    <name evidence="1" type="ORF">SCALOS_LOCUS4326</name>
</gene>
<protein>
    <submittedName>
        <fullName evidence="1">1692_t:CDS:1</fullName>
    </submittedName>
</protein>
<name>A0ACA9LFG3_9GLOM</name>
<proteinExistence type="predicted"/>
<reference evidence="1" key="1">
    <citation type="submission" date="2021-06" db="EMBL/GenBank/DDBJ databases">
        <authorList>
            <person name="Kallberg Y."/>
            <person name="Tangrot J."/>
            <person name="Rosling A."/>
        </authorList>
    </citation>
    <scope>NUCLEOTIDE SEQUENCE</scope>
    <source>
        <strain evidence="1">AU212A</strain>
    </source>
</reference>
<accession>A0ACA9LFG3</accession>